<dbReference type="Proteomes" id="UP001108027">
    <property type="component" value="Unassembled WGS sequence"/>
</dbReference>
<dbReference type="GO" id="GO:0016757">
    <property type="term" value="F:glycosyltransferase activity"/>
    <property type="evidence" value="ECO:0007669"/>
    <property type="project" value="UniProtKB-KW"/>
</dbReference>
<feature type="domain" description="Glycosyltransferase 2-like" evidence="1">
    <location>
        <begin position="18"/>
        <end position="180"/>
    </location>
</feature>
<dbReference type="PANTHER" id="PTHR43685:SF11">
    <property type="entry name" value="GLYCOSYLTRANSFERASE TAGX-RELATED"/>
    <property type="match status" value="1"/>
</dbReference>
<comment type="caution">
    <text evidence="2">The sequence shown here is derived from an EMBL/GenBank/DDBJ whole genome shotgun (WGS) entry which is preliminary data.</text>
</comment>
<dbReference type="SUPFAM" id="SSF53448">
    <property type="entry name" value="Nucleotide-diphospho-sugar transferases"/>
    <property type="match status" value="1"/>
</dbReference>
<keyword evidence="2" id="KW-0808">Transferase</keyword>
<dbReference type="PANTHER" id="PTHR43685">
    <property type="entry name" value="GLYCOSYLTRANSFERASE"/>
    <property type="match status" value="1"/>
</dbReference>
<keyword evidence="2" id="KW-0328">Glycosyltransferase</keyword>
<dbReference type="InterPro" id="IPR050834">
    <property type="entry name" value="Glycosyltransf_2"/>
</dbReference>
<dbReference type="InterPro" id="IPR029044">
    <property type="entry name" value="Nucleotide-diphossugar_trans"/>
</dbReference>
<accession>A0A9Q3YN56</accession>
<evidence type="ECO:0000313" key="2">
    <source>
        <dbReference type="EMBL" id="MCC4309524.1"/>
    </source>
</evidence>
<dbReference type="EMBL" id="JAJGNA010000017">
    <property type="protein sequence ID" value="MCC4309524.1"/>
    <property type="molecule type" value="Genomic_DNA"/>
</dbReference>
<evidence type="ECO:0000259" key="1">
    <source>
        <dbReference type="Pfam" id="PF00535"/>
    </source>
</evidence>
<dbReference type="RefSeq" id="WP_228234346.1">
    <property type="nucleotide sequence ID" value="NZ_JAJGNA010000017.1"/>
</dbReference>
<reference evidence="2" key="1">
    <citation type="submission" date="2021-10" db="EMBL/GenBank/DDBJ databases">
        <title>The diversity and Nitrogen Metabolism of Culturable Nitrate-Utilizing Bacteria Within the Oxygen Minimum Zone of the Changjiang (Yangtze River)Estuary.</title>
        <authorList>
            <person name="Zhang D."/>
            <person name="Zheng J."/>
            <person name="Liu S."/>
            <person name="He W."/>
        </authorList>
    </citation>
    <scope>NUCLEOTIDE SEQUENCE</scope>
    <source>
        <strain evidence="2">FXH-223</strain>
    </source>
</reference>
<dbReference type="Gene3D" id="3.90.550.10">
    <property type="entry name" value="Spore Coat Polysaccharide Biosynthesis Protein SpsA, Chain A"/>
    <property type="match status" value="1"/>
</dbReference>
<evidence type="ECO:0000313" key="3">
    <source>
        <dbReference type="Proteomes" id="UP001108027"/>
    </source>
</evidence>
<keyword evidence="3" id="KW-1185">Reference proteome</keyword>
<dbReference type="Pfam" id="PF00535">
    <property type="entry name" value="Glycos_transf_2"/>
    <property type="match status" value="1"/>
</dbReference>
<name>A0A9Q3YN56_9GAMM</name>
<sequence length="344" mass="39237">MEGGRNEARPLVTLALFAYNQDRFISEAIKSAFSQEYEPLEIILSDDCSSDATFSTMKKMADQYTGRHKVMINRTPYNMGVANHVISVCRKARGDIVVVAAGDDISYKNRVAMLVTEFQKDESIYCVTSGFDVIDENENYISTNNQIPLGLKRNKTRKNFLKLSKDKKFKVIQGSTASYKAALFSFDFPKEPLLCAEDNLFNFAIYANGKDIASVSAPLIAYRQHDGALSNFKEKTLTARDSEMATHTQLEKSESLLLAMKKIAESASQQDVVDYPGIENELESIRVRLKWNNTKLLDRFRLTFLSLLRQDFVLFRWQIIRFGGAFPDYVPQKYLNPIKKYLKK</sequence>
<dbReference type="EC" id="2.4.-.-" evidence="2"/>
<proteinExistence type="predicted"/>
<gene>
    <name evidence="2" type="ORF">LL252_13190</name>
</gene>
<dbReference type="AlphaFoldDB" id="A0A9Q3YN56"/>
<protein>
    <submittedName>
        <fullName evidence="2">Glycosyltransferase</fullName>
        <ecNumber evidence="2">2.4.-.-</ecNumber>
    </submittedName>
</protein>
<organism evidence="2 3">
    <name type="scientific">Alloalcanivorax marinus</name>
    <dbReference type="NCBI Taxonomy" id="1177169"/>
    <lineage>
        <taxon>Bacteria</taxon>
        <taxon>Pseudomonadati</taxon>
        <taxon>Pseudomonadota</taxon>
        <taxon>Gammaproteobacteria</taxon>
        <taxon>Oceanospirillales</taxon>
        <taxon>Alcanivoracaceae</taxon>
        <taxon>Alloalcanivorax</taxon>
    </lineage>
</organism>
<dbReference type="InterPro" id="IPR001173">
    <property type="entry name" value="Glyco_trans_2-like"/>
</dbReference>